<evidence type="ECO:0000313" key="3">
    <source>
        <dbReference type="EMBL" id="ROP27214.1"/>
    </source>
</evidence>
<keyword evidence="1" id="KW-0479">Metal-binding</keyword>
<dbReference type="SUPFAM" id="SSF54593">
    <property type="entry name" value="Glyoxalase/Bleomycin resistance protein/Dihydroxybiphenyl dioxygenase"/>
    <property type="match status" value="2"/>
</dbReference>
<dbReference type="InterPro" id="IPR029068">
    <property type="entry name" value="Glyas_Bleomycin-R_OHBP_Dase"/>
</dbReference>
<dbReference type="GO" id="GO:0046872">
    <property type="term" value="F:metal ion binding"/>
    <property type="evidence" value="ECO:0007669"/>
    <property type="project" value="UniProtKB-KW"/>
</dbReference>
<proteinExistence type="predicted"/>
<dbReference type="InterPro" id="IPR004360">
    <property type="entry name" value="Glyas_Fos-R_dOase_dom"/>
</dbReference>
<dbReference type="Gene3D" id="3.10.180.10">
    <property type="entry name" value="2,3-Dihydroxybiphenyl 1,2-Dioxygenase, domain 1"/>
    <property type="match status" value="2"/>
</dbReference>
<protein>
    <submittedName>
        <fullName evidence="3">Catechol 2,3-dioxygenase</fullName>
    </submittedName>
</protein>
<evidence type="ECO:0000313" key="4">
    <source>
        <dbReference type="Proteomes" id="UP000276232"/>
    </source>
</evidence>
<dbReference type="RefSeq" id="WP_123380806.1">
    <property type="nucleotide sequence ID" value="NZ_RJKN01000007.1"/>
</dbReference>
<evidence type="ECO:0000259" key="2">
    <source>
        <dbReference type="PROSITE" id="PS51819"/>
    </source>
</evidence>
<comment type="caution">
    <text evidence="3">The sequence shown here is derived from an EMBL/GenBank/DDBJ whole genome shotgun (WGS) entry which is preliminary data.</text>
</comment>
<evidence type="ECO:0000256" key="1">
    <source>
        <dbReference type="ARBA" id="ARBA00022723"/>
    </source>
</evidence>
<name>A0A3N1GAH1_9ACTN</name>
<dbReference type="InterPro" id="IPR037523">
    <property type="entry name" value="VOC_core"/>
</dbReference>
<dbReference type="PROSITE" id="PS51819">
    <property type="entry name" value="VOC"/>
    <property type="match status" value="2"/>
</dbReference>
<accession>A0A3N1GAH1</accession>
<dbReference type="AlphaFoldDB" id="A0A3N1GAH1"/>
<keyword evidence="4" id="KW-1185">Reference proteome</keyword>
<dbReference type="PANTHER" id="PTHR43279:SF1">
    <property type="entry name" value="CATECHOL-2,3-DIOXYGENASE"/>
    <property type="match status" value="1"/>
</dbReference>
<organism evidence="3 4">
    <name type="scientific">Pseudokineococcus lusitanus</name>
    <dbReference type="NCBI Taxonomy" id="763993"/>
    <lineage>
        <taxon>Bacteria</taxon>
        <taxon>Bacillati</taxon>
        <taxon>Actinomycetota</taxon>
        <taxon>Actinomycetes</taxon>
        <taxon>Kineosporiales</taxon>
        <taxon>Kineosporiaceae</taxon>
        <taxon>Pseudokineococcus</taxon>
    </lineage>
</organism>
<sequence>MTTPTTTATGRDDALLLPGATTMDAVTLHVADLPGMTAYYRDALGLEELAGDAARTATDLGAPGAAAADVSVLGRGRDALVVLVHTPGLPAPAPGQAGLFHTALLFPDRAALADVVARAARHPRSAYVGSADHLVSEAFYFTDPEGNGIELYRDRPREEWGWQDGRVLMDNAPLDPNAFLRDHLVEQPLSGAEVGHVHLKVGDVPTARAFYVDALGFEVTAEWSGALFVSAGGYHHHMAMNSWGSRGAGARAATIGLGQVSIVVPTAQDVDALAERLRRHDITARHDGRTLRFEDPWKSLLEVSAAG</sequence>
<feature type="domain" description="VOC" evidence="2">
    <location>
        <begin position="22"/>
        <end position="154"/>
    </location>
</feature>
<dbReference type="OrthoDB" id="9792626at2"/>
<reference evidence="3 4" key="1">
    <citation type="journal article" date="2015" name="Stand. Genomic Sci.">
        <title>Genomic Encyclopedia of Bacterial and Archaeal Type Strains, Phase III: the genomes of soil and plant-associated and newly described type strains.</title>
        <authorList>
            <person name="Whitman W.B."/>
            <person name="Woyke T."/>
            <person name="Klenk H.P."/>
            <person name="Zhou Y."/>
            <person name="Lilburn T.G."/>
            <person name="Beck B.J."/>
            <person name="De Vos P."/>
            <person name="Vandamme P."/>
            <person name="Eisen J.A."/>
            <person name="Garrity G."/>
            <person name="Hugenholtz P."/>
            <person name="Kyrpides N.C."/>
        </authorList>
    </citation>
    <scope>NUCLEOTIDE SEQUENCE [LARGE SCALE GENOMIC DNA]</scope>
    <source>
        <strain evidence="3 4">CECT 7306</strain>
    </source>
</reference>
<dbReference type="GO" id="GO:0051213">
    <property type="term" value="F:dioxygenase activity"/>
    <property type="evidence" value="ECO:0007669"/>
    <property type="project" value="UniProtKB-KW"/>
</dbReference>
<gene>
    <name evidence="3" type="ORF">EDC03_2738</name>
</gene>
<dbReference type="GO" id="GO:0004462">
    <property type="term" value="F:lactoylglutathione lyase activity"/>
    <property type="evidence" value="ECO:0007669"/>
    <property type="project" value="InterPro"/>
</dbReference>
<dbReference type="Proteomes" id="UP000276232">
    <property type="component" value="Unassembled WGS sequence"/>
</dbReference>
<dbReference type="Pfam" id="PF00903">
    <property type="entry name" value="Glyoxalase"/>
    <property type="match status" value="2"/>
</dbReference>
<keyword evidence="3" id="KW-0560">Oxidoreductase</keyword>
<keyword evidence="3" id="KW-0223">Dioxygenase</keyword>
<dbReference type="InParanoid" id="A0A3N1GAH1"/>
<dbReference type="EMBL" id="RJKN01000007">
    <property type="protein sequence ID" value="ROP27214.1"/>
    <property type="molecule type" value="Genomic_DNA"/>
</dbReference>
<dbReference type="InterPro" id="IPR018146">
    <property type="entry name" value="Glyoxalase_1_CS"/>
</dbReference>
<dbReference type="PROSITE" id="PS00934">
    <property type="entry name" value="GLYOXALASE_I_1"/>
    <property type="match status" value="1"/>
</dbReference>
<feature type="domain" description="VOC" evidence="2">
    <location>
        <begin position="193"/>
        <end position="306"/>
    </location>
</feature>
<dbReference type="PANTHER" id="PTHR43279">
    <property type="entry name" value="CATECHOL-2,3-DIOXYGENASE"/>
    <property type="match status" value="1"/>
</dbReference>